<dbReference type="AlphaFoldDB" id="A0A8S3YL69"/>
<keyword evidence="4" id="KW-1185">Reference proteome</keyword>
<dbReference type="Proteomes" id="UP000678393">
    <property type="component" value="Unassembled WGS sequence"/>
</dbReference>
<evidence type="ECO:0000256" key="2">
    <source>
        <dbReference type="SAM" id="SignalP"/>
    </source>
</evidence>
<dbReference type="EMBL" id="CAJHNH020000218">
    <property type="protein sequence ID" value="CAG5116161.1"/>
    <property type="molecule type" value="Genomic_DNA"/>
</dbReference>
<proteinExistence type="predicted"/>
<accession>A0A8S3YL69</accession>
<dbReference type="OrthoDB" id="6041233at2759"/>
<gene>
    <name evidence="3" type="ORF">CUNI_LOCUS1719</name>
</gene>
<feature type="signal peptide" evidence="2">
    <location>
        <begin position="1"/>
        <end position="23"/>
    </location>
</feature>
<organism evidence="3 4">
    <name type="scientific">Candidula unifasciata</name>
    <dbReference type="NCBI Taxonomy" id="100452"/>
    <lineage>
        <taxon>Eukaryota</taxon>
        <taxon>Metazoa</taxon>
        <taxon>Spiralia</taxon>
        <taxon>Lophotrochozoa</taxon>
        <taxon>Mollusca</taxon>
        <taxon>Gastropoda</taxon>
        <taxon>Heterobranchia</taxon>
        <taxon>Euthyneura</taxon>
        <taxon>Panpulmonata</taxon>
        <taxon>Eupulmonata</taxon>
        <taxon>Stylommatophora</taxon>
        <taxon>Helicina</taxon>
        <taxon>Helicoidea</taxon>
        <taxon>Geomitridae</taxon>
        <taxon>Candidula</taxon>
    </lineage>
</organism>
<evidence type="ECO:0000313" key="3">
    <source>
        <dbReference type="EMBL" id="CAG5116161.1"/>
    </source>
</evidence>
<keyword evidence="1" id="KW-0472">Membrane</keyword>
<name>A0A8S3YL69_9EUPU</name>
<comment type="caution">
    <text evidence="3">The sequence shown here is derived from an EMBL/GenBank/DDBJ whole genome shotgun (WGS) entry which is preliminary data.</text>
</comment>
<sequence>MNFCWVILSAQICFLMLPAIIDSRQMCWTCQFVQNGNGKDECANDPGNWTGGDPRIRCLYKCITSAEFDKVTGDPTFIYRGCAETTQKDGCVVTDFKHVCYYSCEGQHYCNDKMLSLSPLLQDKDTSARPIAHTALLIAWVISIVFIAHALFH</sequence>
<keyword evidence="1" id="KW-1133">Transmembrane helix</keyword>
<reference evidence="3" key="1">
    <citation type="submission" date="2021-04" db="EMBL/GenBank/DDBJ databases">
        <authorList>
            <consortium name="Molecular Ecology Group"/>
        </authorList>
    </citation>
    <scope>NUCLEOTIDE SEQUENCE</scope>
</reference>
<feature type="chain" id="PRO_5035797993" evidence="2">
    <location>
        <begin position="24"/>
        <end position="153"/>
    </location>
</feature>
<keyword evidence="2" id="KW-0732">Signal</keyword>
<evidence type="ECO:0000313" key="4">
    <source>
        <dbReference type="Proteomes" id="UP000678393"/>
    </source>
</evidence>
<feature type="transmembrane region" description="Helical" evidence="1">
    <location>
        <begin position="131"/>
        <end position="152"/>
    </location>
</feature>
<evidence type="ECO:0000256" key="1">
    <source>
        <dbReference type="SAM" id="Phobius"/>
    </source>
</evidence>
<protein>
    <submittedName>
        <fullName evidence="3">Uncharacterized protein</fullName>
    </submittedName>
</protein>
<keyword evidence="1" id="KW-0812">Transmembrane</keyword>